<dbReference type="GO" id="GO:0042391">
    <property type="term" value="P:regulation of membrane potential"/>
    <property type="evidence" value="ECO:0007669"/>
    <property type="project" value="TreeGrafter"/>
</dbReference>
<keyword evidence="12" id="KW-0407">Ion channel</keyword>
<name>A0A7L1WF01_9PASS</name>
<dbReference type="Gene3D" id="1.10.287.70">
    <property type="match status" value="1"/>
</dbReference>
<dbReference type="FunFam" id="1.10.287.70:FF:000020">
    <property type="entry name" value="Potassium channel, voltage-gated eag-related subfamily H, member 7"/>
    <property type="match status" value="1"/>
</dbReference>
<feature type="non-terminal residue" evidence="18">
    <location>
        <position position="1"/>
    </location>
</feature>
<dbReference type="SMART" id="SM00100">
    <property type="entry name" value="cNMP"/>
    <property type="match status" value="1"/>
</dbReference>
<dbReference type="InterPro" id="IPR005821">
    <property type="entry name" value="Ion_trans_dom"/>
</dbReference>
<keyword evidence="4" id="KW-0633">Potassium transport</keyword>
<dbReference type="PANTHER" id="PTHR10217">
    <property type="entry name" value="VOLTAGE AND LIGAND GATED POTASSIUM CHANNEL"/>
    <property type="match status" value="1"/>
</dbReference>
<feature type="transmembrane region" description="Helical" evidence="16">
    <location>
        <begin position="449"/>
        <end position="473"/>
    </location>
</feature>
<feature type="transmembrane region" description="Helical" evidence="16">
    <location>
        <begin position="542"/>
        <end position="566"/>
    </location>
</feature>
<dbReference type="InterPro" id="IPR050818">
    <property type="entry name" value="KCNH_animal-type"/>
</dbReference>
<dbReference type="OrthoDB" id="432483at2759"/>
<feature type="non-terminal residue" evidence="18">
    <location>
        <position position="1098"/>
    </location>
</feature>
<dbReference type="AlphaFoldDB" id="A0A7L1WF01"/>
<feature type="region of interest" description="Disordered" evidence="15">
    <location>
        <begin position="805"/>
        <end position="830"/>
    </location>
</feature>
<feature type="compositionally biased region" description="Polar residues" evidence="15">
    <location>
        <begin position="1032"/>
        <end position="1041"/>
    </location>
</feature>
<evidence type="ECO:0000256" key="12">
    <source>
        <dbReference type="ARBA" id="ARBA00023303"/>
    </source>
</evidence>
<evidence type="ECO:0000256" key="9">
    <source>
        <dbReference type="ARBA" id="ARBA00022989"/>
    </source>
</evidence>
<keyword evidence="11 16" id="KW-0472">Membrane</keyword>
<evidence type="ECO:0000256" key="8">
    <source>
        <dbReference type="ARBA" id="ARBA00022958"/>
    </source>
</evidence>
<evidence type="ECO:0000256" key="5">
    <source>
        <dbReference type="ARBA" id="ARBA00022692"/>
    </source>
</evidence>
<feature type="coiled-coil region" evidence="14">
    <location>
        <begin position="930"/>
        <end position="957"/>
    </location>
</feature>
<evidence type="ECO:0000256" key="14">
    <source>
        <dbReference type="SAM" id="Coils"/>
    </source>
</evidence>
<evidence type="ECO:0000256" key="7">
    <source>
        <dbReference type="ARBA" id="ARBA00022882"/>
    </source>
</evidence>
<reference evidence="18 19" key="1">
    <citation type="submission" date="2019-09" db="EMBL/GenBank/DDBJ databases">
        <title>Bird 10,000 Genomes (B10K) Project - Family phase.</title>
        <authorList>
            <person name="Zhang G."/>
        </authorList>
    </citation>
    <scope>NUCLEOTIDE SEQUENCE [LARGE SCALE GENOMIC DNA]</scope>
    <source>
        <strain evidence="18">B10K-DU-002-20</strain>
        <tissue evidence="18">Muscle</tissue>
    </source>
</reference>
<proteinExistence type="predicted"/>
<keyword evidence="6" id="KW-0631">Potassium channel</keyword>
<dbReference type="PROSITE" id="PS50042">
    <property type="entry name" value="CNMP_BINDING_3"/>
    <property type="match status" value="1"/>
</dbReference>
<feature type="transmembrane region" description="Helical" evidence="16">
    <location>
        <begin position="312"/>
        <end position="333"/>
    </location>
</feature>
<evidence type="ECO:0000313" key="18">
    <source>
        <dbReference type="EMBL" id="NXO96365.1"/>
    </source>
</evidence>
<dbReference type="CDD" id="cd00038">
    <property type="entry name" value="CAP_ED"/>
    <property type="match status" value="1"/>
</dbReference>
<dbReference type="SUPFAM" id="SSF81324">
    <property type="entry name" value="Voltage-gated potassium channels"/>
    <property type="match status" value="1"/>
</dbReference>
<dbReference type="GO" id="GO:0034702">
    <property type="term" value="C:monoatomic ion channel complex"/>
    <property type="evidence" value="ECO:0007669"/>
    <property type="project" value="UniProtKB-KW"/>
</dbReference>
<evidence type="ECO:0000256" key="3">
    <source>
        <dbReference type="ARBA" id="ARBA00022475"/>
    </source>
</evidence>
<feature type="compositionally biased region" description="Basic and acidic residues" evidence="15">
    <location>
        <begin position="1016"/>
        <end position="1026"/>
    </location>
</feature>
<evidence type="ECO:0000256" key="6">
    <source>
        <dbReference type="ARBA" id="ARBA00022826"/>
    </source>
</evidence>
<comment type="caution">
    <text evidence="18">The sequence shown here is derived from an EMBL/GenBank/DDBJ whole genome shotgun (WGS) entry which is preliminary data.</text>
</comment>
<evidence type="ECO:0000259" key="17">
    <source>
        <dbReference type="PROSITE" id="PS50042"/>
    </source>
</evidence>
<dbReference type="InterPro" id="IPR003967">
    <property type="entry name" value="K_chnl_volt-dep_ERG"/>
</dbReference>
<feature type="region of interest" description="Disordered" evidence="15">
    <location>
        <begin position="1001"/>
        <end position="1079"/>
    </location>
</feature>
<dbReference type="InterPro" id="IPR014710">
    <property type="entry name" value="RmlC-like_jellyroll"/>
</dbReference>
<comment type="subcellular location">
    <subcellularLocation>
        <location evidence="1">Cell membrane</location>
        <topology evidence="1">Multi-pass membrane protein</topology>
    </subcellularLocation>
</comment>
<evidence type="ECO:0000313" key="19">
    <source>
        <dbReference type="Proteomes" id="UP000536092"/>
    </source>
</evidence>
<dbReference type="SUPFAM" id="SSF51206">
    <property type="entry name" value="cAMP-binding domain-like"/>
    <property type="match status" value="1"/>
</dbReference>
<evidence type="ECO:0000256" key="1">
    <source>
        <dbReference type="ARBA" id="ARBA00004651"/>
    </source>
</evidence>
<keyword evidence="10" id="KW-0406">Ion transport</keyword>
<dbReference type="GO" id="GO:0005242">
    <property type="term" value="F:inward rectifier potassium channel activity"/>
    <property type="evidence" value="ECO:0007669"/>
    <property type="project" value="TreeGrafter"/>
</dbReference>
<gene>
    <name evidence="18" type="primary">Kcnh7</name>
    <name evidence="18" type="ORF">CERBRA_R11441</name>
</gene>
<evidence type="ECO:0000256" key="15">
    <source>
        <dbReference type="SAM" id="MobiDB-lite"/>
    </source>
</evidence>
<sequence length="1098" mass="123630">GSTFICNTHIIPVKNQEGVAMMFIINFEYVTDEENVASPEKCKPILPSKLVNLKQGLKGGGGILFGFRLPGLRLLTYRKQSLPQEDPDAVIIDSSKHSDDSVAMKHFKSPTKESCSPSEVDDTKALIQHNKCSPLVNISGPLDHSSPKQQWDRLYPDMIQTSNPLTHSRSKESICSIRRASSVHDIEGFNVHPKNIFRDRHASEGPFNHIKSSLLGSTSDSNLNKYSTINKIPQLTLNFSDIKSEKKSSSPPSSEKAIIAPKVKDRTHNVTEKVTQVLSLGADVLPEYKLQTPRINKFTILHYSPFKAVWDWLILLLVIYTAIFTPYSAAFLLNDSEDRKRRECGYSCSPLNVVDLIVDIMFIIDILINFRTTYVNQNEEVVSDPAKIAIHYFKGWFLIDMVAAIPFDLLIFGSGSEETTTLIGLLKTARLLRLVRVARKLDRYSEYGAAVLMLLMCIFALIAHWLACIWYAIGNVERPYLAHKIGWLDSLGEQLGKHYNKSDASSGPSIKDKYVTALYFTFSSLTSVGFGNVSPNTNSEKIFSICVMLIGSLMYASIFGNVSAIIQRLYSGTARYHMQMLRVKEFIRFHQIPNPLRQRLEEYFQHAWTYTNGIDMNMVLKGFPECLQADICLHLNQNLLQNCKAFRGASKGCLRALAMKFKTTHAPPGDTLVHCGDVLTALYFVSRGSIEILKSDIVVAILGKNDIFGEMVHLYAKPGKSNADVRALTYCDLHKIQREDLLEVLDMYPEFSDLFLTNLELTFNLRDETAKSDLVIRSQTTNDTDGDNCKLRRRKLSFQSEIEKDYFKDNDQSDPEPSGDRYYQSSKKHFEEKKSGSSSFVSSIEDEQKPLFSGIADYPSVTEKTTEMDIEEMEDDTEEILIDKRSSSCKDINKRNWEQENIQEYQDSPIQPALSHVTWGICETESDFIYGEVENRLDLLQEQLNRLESQMTADIQTILQLLQRQSALIPPAYSMVTASAEYQEPAVQVIQKLQPAASIKTDRSFSPSSQCPEISDVEKSKPKSKESVSSGVHLNTASEDNLASFLDQEHDQSVEHPPQPCKTCLPPIRHPSLPESSLSTVGILSLHRHVSDPGLPGK</sequence>
<organism evidence="18 19">
    <name type="scientific">Certhia brachydactyla</name>
    <name type="common">short-toed tree-creeper</name>
    <dbReference type="NCBI Taxonomy" id="73330"/>
    <lineage>
        <taxon>Eukaryota</taxon>
        <taxon>Metazoa</taxon>
        <taxon>Chordata</taxon>
        <taxon>Craniata</taxon>
        <taxon>Vertebrata</taxon>
        <taxon>Euteleostomi</taxon>
        <taxon>Archelosauria</taxon>
        <taxon>Archosauria</taxon>
        <taxon>Dinosauria</taxon>
        <taxon>Saurischia</taxon>
        <taxon>Theropoda</taxon>
        <taxon>Coelurosauria</taxon>
        <taxon>Aves</taxon>
        <taxon>Neognathae</taxon>
        <taxon>Neoaves</taxon>
        <taxon>Telluraves</taxon>
        <taxon>Australaves</taxon>
        <taxon>Passeriformes</taxon>
        <taxon>Certhiidae</taxon>
        <taxon>Certhiinae</taxon>
        <taxon>Certhia</taxon>
    </lineage>
</organism>
<accession>A0A7L1WF01</accession>
<evidence type="ECO:0000256" key="13">
    <source>
        <dbReference type="ARBA" id="ARBA00034430"/>
    </source>
</evidence>
<keyword evidence="7" id="KW-0851">Voltage-gated channel</keyword>
<keyword evidence="8" id="KW-0630">Potassium</keyword>
<evidence type="ECO:0000256" key="16">
    <source>
        <dbReference type="SAM" id="Phobius"/>
    </source>
</evidence>
<keyword evidence="2" id="KW-0813">Transport</keyword>
<evidence type="ECO:0000256" key="4">
    <source>
        <dbReference type="ARBA" id="ARBA00022538"/>
    </source>
</evidence>
<dbReference type="Pfam" id="PF00520">
    <property type="entry name" value="Ion_trans"/>
    <property type="match status" value="1"/>
</dbReference>
<evidence type="ECO:0000256" key="11">
    <source>
        <dbReference type="ARBA" id="ARBA00023136"/>
    </source>
</evidence>
<dbReference type="Proteomes" id="UP000536092">
    <property type="component" value="Unassembled WGS sequence"/>
</dbReference>
<keyword evidence="3" id="KW-1003">Cell membrane</keyword>
<evidence type="ECO:0000256" key="10">
    <source>
        <dbReference type="ARBA" id="ARBA00023065"/>
    </source>
</evidence>
<keyword evidence="19" id="KW-1185">Reference proteome</keyword>
<evidence type="ECO:0000256" key="2">
    <source>
        <dbReference type="ARBA" id="ARBA00022448"/>
    </source>
</evidence>
<dbReference type="Gene3D" id="1.10.1200.260">
    <property type="match status" value="1"/>
</dbReference>
<dbReference type="FunFam" id="2.60.120.10:FF:000011">
    <property type="entry name" value="Potassium channel, voltage-gated eag-related subfamily H, member 7"/>
    <property type="match status" value="1"/>
</dbReference>
<dbReference type="InterPro" id="IPR000595">
    <property type="entry name" value="cNMP-bd_dom"/>
</dbReference>
<dbReference type="Pfam" id="PF00027">
    <property type="entry name" value="cNMP_binding"/>
    <property type="match status" value="1"/>
</dbReference>
<dbReference type="PRINTS" id="PR01470">
    <property type="entry name" value="ERGCHANNEL"/>
</dbReference>
<feature type="domain" description="Cyclic nucleotide-binding" evidence="17">
    <location>
        <begin position="645"/>
        <end position="745"/>
    </location>
</feature>
<keyword evidence="9 16" id="KW-1133">Transmembrane helix</keyword>
<comment type="catalytic activity">
    <reaction evidence="13">
        <text>K(+)(in) = K(+)(out)</text>
        <dbReference type="Rhea" id="RHEA:29463"/>
        <dbReference type="ChEBI" id="CHEBI:29103"/>
    </reaction>
</comment>
<dbReference type="FunFam" id="1.10.1200.260:FF:000001">
    <property type="entry name" value="Potassium voltage-gated channel subfamily H member 7"/>
    <property type="match status" value="1"/>
</dbReference>
<dbReference type="EMBL" id="VXBV01004708">
    <property type="protein sequence ID" value="NXO96365.1"/>
    <property type="molecule type" value="Genomic_DNA"/>
</dbReference>
<dbReference type="GO" id="GO:0005886">
    <property type="term" value="C:plasma membrane"/>
    <property type="evidence" value="ECO:0007669"/>
    <property type="project" value="UniProtKB-SubCell"/>
</dbReference>
<keyword evidence="14" id="KW-0175">Coiled coil</keyword>
<dbReference type="InterPro" id="IPR018490">
    <property type="entry name" value="cNMP-bd_dom_sf"/>
</dbReference>
<keyword evidence="5 16" id="KW-0812">Transmembrane</keyword>
<dbReference type="Gene3D" id="2.60.120.10">
    <property type="entry name" value="Jelly Rolls"/>
    <property type="match status" value="1"/>
</dbReference>
<dbReference type="PANTHER" id="PTHR10217:SF466">
    <property type="entry name" value="POTASSIUM VOLTAGE-GATED CHANNEL SUBFAMILY H MEMBER 7"/>
    <property type="match status" value="1"/>
</dbReference>
<protein>
    <submittedName>
        <fullName evidence="18">KCNH7 protein</fullName>
    </submittedName>
</protein>
<dbReference type="PRINTS" id="PR01463">
    <property type="entry name" value="EAGCHANLFMLY"/>
</dbReference>
<dbReference type="InterPro" id="IPR003938">
    <property type="entry name" value="K_chnl_volt-dep_EAG/ELK/ERG"/>
</dbReference>